<dbReference type="SUPFAM" id="SSF50965">
    <property type="entry name" value="Galactose oxidase, central domain"/>
    <property type="match status" value="1"/>
</dbReference>
<dbReference type="InterPro" id="IPR007125">
    <property type="entry name" value="H2A/H2B/H3"/>
</dbReference>
<comment type="caution">
    <text evidence="12">The sequence shown here is derived from an EMBL/GenBank/DDBJ whole genome shotgun (WGS) entry which is preliminary data.</text>
</comment>
<dbReference type="GO" id="GO:0005634">
    <property type="term" value="C:nucleus"/>
    <property type="evidence" value="ECO:0007669"/>
    <property type="project" value="UniProtKB-SubCell"/>
</dbReference>
<keyword evidence="8" id="KW-0539">Nucleus</keyword>
<keyword evidence="5" id="KW-0158">Chromosome</keyword>
<evidence type="ECO:0000256" key="6">
    <source>
        <dbReference type="ARBA" id="ARBA00022737"/>
    </source>
</evidence>
<comment type="subcellular location">
    <subcellularLocation>
        <location evidence="2">Chromosome</location>
    </subcellularLocation>
    <subcellularLocation>
        <location evidence="1">Nucleus</location>
    </subcellularLocation>
</comment>
<reference evidence="12 13" key="1">
    <citation type="submission" date="2020-08" db="EMBL/GenBank/DDBJ databases">
        <authorList>
            <person name="Hejnol A."/>
        </authorList>
    </citation>
    <scope>NUCLEOTIDE SEQUENCE [LARGE SCALE GENOMIC DNA]</scope>
</reference>
<dbReference type="FunFam" id="1.10.20.10:FF:000085">
    <property type="entry name" value="Histone H3.2"/>
    <property type="match status" value="1"/>
</dbReference>
<proteinExistence type="inferred from homology"/>
<dbReference type="GO" id="GO:0003677">
    <property type="term" value="F:DNA binding"/>
    <property type="evidence" value="ECO:0007669"/>
    <property type="project" value="UniProtKB-KW"/>
</dbReference>
<evidence type="ECO:0000256" key="3">
    <source>
        <dbReference type="ARBA" id="ARBA00010343"/>
    </source>
</evidence>
<evidence type="ECO:0000259" key="11">
    <source>
        <dbReference type="Pfam" id="PF00125"/>
    </source>
</evidence>
<keyword evidence="4" id="KW-0880">Kelch repeat</keyword>
<evidence type="ECO:0000256" key="8">
    <source>
        <dbReference type="ARBA" id="ARBA00023242"/>
    </source>
</evidence>
<sequence>MRIKQTARKSTLGSVKDLLVSAKKSKHSCKQEDTSEETREEQSVPARNVRRRIAYRKTLAIKEIRRYQKSTELLIRKLPFQRLVREIAIEFQADIRFQCLALDCLQEAAEAYIVQLFEDTNLCCIHARRVTIMPKDILLAKIKRERIMASRHILDDHETNFPQNLERIGHCAKAIGDVVIIMGGIGLNVCLHIDYFRFGKERTIKEGIVTLYHIELKKCATLFASFPARIRGLKTWNNVETIIQSNNDIIISGGYRTHLLVTPLWKMNGTHWQQIMPSEASHEIPEKAIYTVYQSWFYNDKIYLFGGYTDVQNEEESSSEVLSWFRKNSKKFVRHELDGCSWTNQLLSFDLNEKLWEDVESHGDVPSPRSRYACALVRDKLYLFGGNGSGSEYGLPMDDFYVLDMTNFTWRILNDISGSRPPARYQHSLTYVNHINSLFLCGGLSDEYEGLADEWIYDLDKNTWTRLSSGEVEPRCYHVSVPTVYGSVLSIGGSTHAEYGEESLSPATAVKEHMFTTKPLKRLALNVVYTLRDWWYLLPHNIQNELEKWYKFELASKSSPILNEDLLNYLDL</sequence>
<keyword evidence="7" id="KW-0238">DNA-binding</keyword>
<dbReference type="PANTHER" id="PTHR46228:SF2">
    <property type="entry name" value="KELCH REPEAT PROTEIN (AFU_ORTHOLOGUE AFUA_4G14350)"/>
    <property type="match status" value="1"/>
</dbReference>
<dbReference type="GO" id="GO:0046982">
    <property type="term" value="F:protein heterodimerization activity"/>
    <property type="evidence" value="ECO:0007669"/>
    <property type="project" value="InterPro"/>
</dbReference>
<dbReference type="InterPro" id="IPR015915">
    <property type="entry name" value="Kelch-typ_b-propeller"/>
</dbReference>
<dbReference type="Proteomes" id="UP000549394">
    <property type="component" value="Unassembled WGS sequence"/>
</dbReference>
<dbReference type="InterPro" id="IPR011043">
    <property type="entry name" value="Gal_Oxase/kelch_b-propeller"/>
</dbReference>
<organism evidence="12 13">
    <name type="scientific">Dimorphilus gyrociliatus</name>
    <dbReference type="NCBI Taxonomy" id="2664684"/>
    <lineage>
        <taxon>Eukaryota</taxon>
        <taxon>Metazoa</taxon>
        <taxon>Spiralia</taxon>
        <taxon>Lophotrochozoa</taxon>
        <taxon>Annelida</taxon>
        <taxon>Polychaeta</taxon>
        <taxon>Polychaeta incertae sedis</taxon>
        <taxon>Dinophilidae</taxon>
        <taxon>Dimorphilus</taxon>
    </lineage>
</organism>
<accession>A0A7I8W923</accession>
<gene>
    <name evidence="12" type="ORF">DGYR_LOCUS12144</name>
</gene>
<dbReference type="CDD" id="cd22911">
    <property type="entry name" value="HFD_H3"/>
    <property type="match status" value="1"/>
</dbReference>
<dbReference type="SMART" id="SM00428">
    <property type="entry name" value="H3"/>
    <property type="match status" value="1"/>
</dbReference>
<dbReference type="PRINTS" id="PR00622">
    <property type="entry name" value="HISTONEH3"/>
</dbReference>
<dbReference type="SUPFAM" id="SSF47113">
    <property type="entry name" value="Histone-fold"/>
    <property type="match status" value="1"/>
</dbReference>
<protein>
    <submittedName>
        <fullName evidence="12">DgyrCDS12900</fullName>
    </submittedName>
</protein>
<keyword evidence="6" id="KW-0677">Repeat</keyword>
<evidence type="ECO:0000256" key="1">
    <source>
        <dbReference type="ARBA" id="ARBA00004123"/>
    </source>
</evidence>
<dbReference type="InterPro" id="IPR000164">
    <property type="entry name" value="Histone_H3/CENP-A"/>
</dbReference>
<keyword evidence="9" id="KW-0544">Nucleosome core</keyword>
<dbReference type="AlphaFoldDB" id="A0A7I8W923"/>
<dbReference type="Gene3D" id="1.10.20.10">
    <property type="entry name" value="Histone, subunit A"/>
    <property type="match status" value="1"/>
</dbReference>
<evidence type="ECO:0000256" key="5">
    <source>
        <dbReference type="ARBA" id="ARBA00022454"/>
    </source>
</evidence>
<comment type="similarity">
    <text evidence="3">Belongs to the histone H3 family.</text>
</comment>
<dbReference type="OrthoDB" id="432528at2759"/>
<feature type="region of interest" description="Disordered" evidence="10">
    <location>
        <begin position="22"/>
        <end position="44"/>
    </location>
</feature>
<evidence type="ECO:0000313" key="12">
    <source>
        <dbReference type="EMBL" id="CAD5124631.1"/>
    </source>
</evidence>
<evidence type="ECO:0000256" key="10">
    <source>
        <dbReference type="SAM" id="MobiDB-lite"/>
    </source>
</evidence>
<dbReference type="InterPro" id="IPR009072">
    <property type="entry name" value="Histone-fold"/>
</dbReference>
<name>A0A7I8W923_9ANNE</name>
<dbReference type="PANTHER" id="PTHR46228">
    <property type="entry name" value="KELCH DOMAIN-CONTAINING PROTEIN"/>
    <property type="match status" value="1"/>
</dbReference>
<keyword evidence="13" id="KW-1185">Reference proteome</keyword>
<dbReference type="EMBL" id="CAJFCJ010000022">
    <property type="protein sequence ID" value="CAD5124631.1"/>
    <property type="molecule type" value="Genomic_DNA"/>
</dbReference>
<dbReference type="Pfam" id="PF00125">
    <property type="entry name" value="Histone"/>
    <property type="match status" value="1"/>
</dbReference>
<evidence type="ECO:0000256" key="4">
    <source>
        <dbReference type="ARBA" id="ARBA00022441"/>
    </source>
</evidence>
<evidence type="ECO:0000256" key="9">
    <source>
        <dbReference type="ARBA" id="ARBA00023269"/>
    </source>
</evidence>
<evidence type="ECO:0000313" key="13">
    <source>
        <dbReference type="Proteomes" id="UP000549394"/>
    </source>
</evidence>
<evidence type="ECO:0000256" key="2">
    <source>
        <dbReference type="ARBA" id="ARBA00004286"/>
    </source>
</evidence>
<evidence type="ECO:0000256" key="7">
    <source>
        <dbReference type="ARBA" id="ARBA00023125"/>
    </source>
</evidence>
<feature type="domain" description="Core Histone H2A/H2B/H3" evidence="11">
    <location>
        <begin position="57"/>
        <end position="140"/>
    </location>
</feature>
<feature type="compositionally biased region" description="Basic and acidic residues" evidence="10">
    <location>
        <begin position="29"/>
        <end position="42"/>
    </location>
</feature>
<dbReference type="GO" id="GO:0000786">
    <property type="term" value="C:nucleosome"/>
    <property type="evidence" value="ECO:0007669"/>
    <property type="project" value="UniProtKB-KW"/>
</dbReference>
<dbReference type="Gene3D" id="2.120.10.80">
    <property type="entry name" value="Kelch-type beta propeller"/>
    <property type="match status" value="1"/>
</dbReference>
<dbReference type="PROSITE" id="PS00959">
    <property type="entry name" value="HISTONE_H3_2"/>
    <property type="match status" value="1"/>
</dbReference>
<dbReference type="GO" id="GO:0030527">
    <property type="term" value="F:structural constituent of chromatin"/>
    <property type="evidence" value="ECO:0007669"/>
    <property type="project" value="InterPro"/>
</dbReference>
<dbReference type="Pfam" id="PF24681">
    <property type="entry name" value="Kelch_KLHDC2_KLHL20_DRC7"/>
    <property type="match status" value="1"/>
</dbReference>